<sequence length="143" mass="15834">MNSRVYRKCNVASTSTLNLGRPRSPRPTTYRARIIASDQAIGRLDCSTGSTRLSNEWWDSRGARPHDEMHAKYYGVQGRPSSKGRHPGRQSELAQKPTQIFARGIIVTHSSAQQHTQPHGRDGHPRPKGKSSDEAAVQQGLPP</sequence>
<evidence type="ECO:0000313" key="3">
    <source>
        <dbReference type="Proteomes" id="UP000650533"/>
    </source>
</evidence>
<dbReference type="EMBL" id="CP059665">
    <property type="protein sequence ID" value="QRW22003.1"/>
    <property type="molecule type" value="Genomic_DNA"/>
</dbReference>
<dbReference type="KEGG" id="rsx:RhiXN_09590"/>
<dbReference type="RefSeq" id="XP_043182240.1">
    <property type="nucleotide sequence ID" value="XM_043329406.1"/>
</dbReference>
<protein>
    <submittedName>
        <fullName evidence="2">Uncharacterized protein</fullName>
    </submittedName>
</protein>
<feature type="region of interest" description="Disordered" evidence="1">
    <location>
        <begin position="76"/>
        <end position="143"/>
    </location>
</feature>
<evidence type="ECO:0000256" key="1">
    <source>
        <dbReference type="SAM" id="MobiDB-lite"/>
    </source>
</evidence>
<proteinExistence type="predicted"/>
<feature type="compositionally biased region" description="Basic and acidic residues" evidence="1">
    <location>
        <begin position="119"/>
        <end position="133"/>
    </location>
</feature>
<dbReference type="Proteomes" id="UP000650533">
    <property type="component" value="Chromosome 8"/>
</dbReference>
<gene>
    <name evidence="2" type="ORF">RhiXN_09590</name>
</gene>
<accession>A0A8H8SZ40</accession>
<name>A0A8H8SZ40_9AGAM</name>
<dbReference type="GeneID" id="67031869"/>
<dbReference type="AlphaFoldDB" id="A0A8H8SZ40"/>
<evidence type="ECO:0000313" key="2">
    <source>
        <dbReference type="EMBL" id="QRW22003.1"/>
    </source>
</evidence>
<organism evidence="2 3">
    <name type="scientific">Rhizoctonia solani</name>
    <dbReference type="NCBI Taxonomy" id="456999"/>
    <lineage>
        <taxon>Eukaryota</taxon>
        <taxon>Fungi</taxon>
        <taxon>Dikarya</taxon>
        <taxon>Basidiomycota</taxon>
        <taxon>Agaricomycotina</taxon>
        <taxon>Agaricomycetes</taxon>
        <taxon>Cantharellales</taxon>
        <taxon>Ceratobasidiaceae</taxon>
        <taxon>Rhizoctonia</taxon>
    </lineage>
</organism>
<reference evidence="2" key="1">
    <citation type="submission" date="2020-05" db="EMBL/GenBank/DDBJ databases">
        <title>Evolutionary and genomic comparisons of hybrid uninucleate and nonhybrid Rhizoctonia fungi.</title>
        <authorList>
            <person name="Li C."/>
            <person name="Chen X."/>
        </authorList>
    </citation>
    <scope>NUCLEOTIDE SEQUENCE</scope>
    <source>
        <strain evidence="2">AG-1 IA</strain>
    </source>
</reference>
<feature type="compositionally biased region" description="Polar residues" evidence="1">
    <location>
        <begin position="108"/>
        <end position="117"/>
    </location>
</feature>